<keyword evidence="3" id="KW-1185">Reference proteome</keyword>
<dbReference type="Gene3D" id="3.40.50.1110">
    <property type="entry name" value="SGNH hydrolase"/>
    <property type="match status" value="1"/>
</dbReference>
<proteinExistence type="predicted"/>
<comment type="caution">
    <text evidence="2">The sequence shown here is derived from an EMBL/GenBank/DDBJ whole genome shotgun (WGS) entry which is preliminary data.</text>
</comment>
<dbReference type="Proteomes" id="UP000611723">
    <property type="component" value="Unassembled WGS sequence"/>
</dbReference>
<sequence length="240" mass="26534">MKAIMSKPSIMINKLITLSLIIFLFSCNTEIKQKESENRADTTNIQEITTNEDRKNIIFFGNSLTAGYGVDPSEAFTGRIQRKIDSLGLDYLAINAGVSGETTASGLSRVEWVVKRQPVEIFVLELGGNDGLRGIDPEETEKNLKAIIDKVRIIHPDVEILLAGMMIPPNMGSAYASRFQAVFPRVAEEKNVELIPFLLEDVGGVAKLNLPDGIHPTPEGHKIVSNTVWKFLRPMLQENG</sequence>
<accession>A0A935C8Z8</accession>
<evidence type="ECO:0000313" key="3">
    <source>
        <dbReference type="Proteomes" id="UP000611723"/>
    </source>
</evidence>
<name>A0A935C8Z8_9BACT</name>
<dbReference type="CDD" id="cd01822">
    <property type="entry name" value="Lysophospholipase_L1_like"/>
    <property type="match status" value="1"/>
</dbReference>
<dbReference type="InterPro" id="IPR051532">
    <property type="entry name" value="Ester_Hydrolysis_Enzymes"/>
</dbReference>
<dbReference type="PANTHER" id="PTHR30383">
    <property type="entry name" value="THIOESTERASE 1/PROTEASE 1/LYSOPHOSPHOLIPASE L1"/>
    <property type="match status" value="1"/>
</dbReference>
<evidence type="ECO:0000259" key="1">
    <source>
        <dbReference type="Pfam" id="PF13472"/>
    </source>
</evidence>
<dbReference type="EMBL" id="JAEQBW010000004">
    <property type="protein sequence ID" value="MBK6265719.1"/>
    <property type="molecule type" value="Genomic_DNA"/>
</dbReference>
<dbReference type="Pfam" id="PF13472">
    <property type="entry name" value="Lipase_GDSL_2"/>
    <property type="match status" value="1"/>
</dbReference>
<dbReference type="PROSITE" id="PS51257">
    <property type="entry name" value="PROKAR_LIPOPROTEIN"/>
    <property type="match status" value="1"/>
</dbReference>
<dbReference type="InterPro" id="IPR036514">
    <property type="entry name" value="SGNH_hydro_sf"/>
</dbReference>
<gene>
    <name evidence="2" type="ORF">JKA74_11785</name>
</gene>
<dbReference type="GO" id="GO:0004622">
    <property type="term" value="F:phosphatidylcholine lysophospholipase activity"/>
    <property type="evidence" value="ECO:0007669"/>
    <property type="project" value="TreeGrafter"/>
</dbReference>
<organism evidence="2 3">
    <name type="scientific">Marivirga aurantiaca</name>
    <dbReference type="NCBI Taxonomy" id="2802615"/>
    <lineage>
        <taxon>Bacteria</taxon>
        <taxon>Pseudomonadati</taxon>
        <taxon>Bacteroidota</taxon>
        <taxon>Cytophagia</taxon>
        <taxon>Cytophagales</taxon>
        <taxon>Marivirgaceae</taxon>
        <taxon>Marivirga</taxon>
    </lineage>
</organism>
<protein>
    <submittedName>
        <fullName evidence="2">Arylesterase</fullName>
    </submittedName>
</protein>
<dbReference type="AlphaFoldDB" id="A0A935C8Z8"/>
<dbReference type="InterPro" id="IPR013830">
    <property type="entry name" value="SGNH_hydro"/>
</dbReference>
<evidence type="ECO:0000313" key="2">
    <source>
        <dbReference type="EMBL" id="MBK6265719.1"/>
    </source>
</evidence>
<dbReference type="PANTHER" id="PTHR30383:SF5">
    <property type="entry name" value="SGNH HYDROLASE-TYPE ESTERASE DOMAIN-CONTAINING PROTEIN"/>
    <property type="match status" value="1"/>
</dbReference>
<dbReference type="SUPFAM" id="SSF52266">
    <property type="entry name" value="SGNH hydrolase"/>
    <property type="match status" value="1"/>
</dbReference>
<feature type="domain" description="SGNH hydrolase-type esterase" evidence="1">
    <location>
        <begin position="59"/>
        <end position="223"/>
    </location>
</feature>
<reference evidence="2" key="1">
    <citation type="submission" date="2021-01" db="EMBL/GenBank/DDBJ databases">
        <title>Marivirga aurantiaca sp. nov., isolated from intertidal surface sediments.</title>
        <authorList>
            <person name="Zhang M."/>
        </authorList>
    </citation>
    <scope>NUCLEOTIDE SEQUENCE</scope>
    <source>
        <strain evidence="2">S37H4</strain>
    </source>
</reference>